<gene>
    <name evidence="2" type="ORF">LOC62_04G006367</name>
</gene>
<dbReference type="GeneID" id="87809590"/>
<reference evidence="2" key="1">
    <citation type="submission" date="2023-10" db="EMBL/GenBank/DDBJ databases">
        <authorList>
            <person name="Noh H."/>
        </authorList>
    </citation>
    <scope>NUCLEOTIDE SEQUENCE</scope>
    <source>
        <strain evidence="2">DUCC4014</strain>
    </source>
</reference>
<organism evidence="2 3">
    <name type="scientific">Vanrija pseudolonga</name>
    <dbReference type="NCBI Taxonomy" id="143232"/>
    <lineage>
        <taxon>Eukaryota</taxon>
        <taxon>Fungi</taxon>
        <taxon>Dikarya</taxon>
        <taxon>Basidiomycota</taxon>
        <taxon>Agaricomycotina</taxon>
        <taxon>Tremellomycetes</taxon>
        <taxon>Trichosporonales</taxon>
        <taxon>Trichosporonaceae</taxon>
        <taxon>Vanrija</taxon>
    </lineage>
</organism>
<protein>
    <recommendedName>
        <fullName evidence="1">DUF427 domain-containing protein</fullName>
    </recommendedName>
</protein>
<dbReference type="Gene3D" id="2.170.150.40">
    <property type="entry name" value="Domain of unknown function (DUF427)"/>
    <property type="match status" value="2"/>
</dbReference>
<dbReference type="RefSeq" id="XP_062628916.1">
    <property type="nucleotide sequence ID" value="XM_062772932.1"/>
</dbReference>
<proteinExistence type="predicted"/>
<feature type="domain" description="DUF427" evidence="1">
    <location>
        <begin position="204"/>
        <end position="289"/>
    </location>
</feature>
<sequence length="310" mass="35013">MTLPTDPAVFAPTIPTFSGAPNTALPTPPESAQLARRRLINYDSYSYEPSSRWVRAVRGATAVVDSRFQLLVWERGVRGELKTGKLPSYAFPSAHVRTDLLRPSSDEAAAKAAVNYYSRPSRHAAVAWFDLTLPDGQVLPNAAWKYTAVPGLEDYFLFRWTSGLFDWYEESERVHTHPRDSQVRTEVIPSTRSVQVYTKDSERRLLADSTATRILFERGIPARFYFPPADVKFDELVAVPGLVTSCPYKGYADKYWHIKGDTTEEKLAWAYSNPLHQVEWIKDYVGFLNESVELVVDGGPFTEGEPGWIE</sequence>
<dbReference type="InterPro" id="IPR038694">
    <property type="entry name" value="DUF427_sf"/>
</dbReference>
<evidence type="ECO:0000313" key="2">
    <source>
        <dbReference type="EMBL" id="WOO82884.1"/>
    </source>
</evidence>
<dbReference type="EMBL" id="CP086717">
    <property type="protein sequence ID" value="WOO82884.1"/>
    <property type="molecule type" value="Genomic_DNA"/>
</dbReference>
<dbReference type="PANTHER" id="PTHR34310:SF8">
    <property type="entry name" value="CONSERVED PROTEIN"/>
    <property type="match status" value="1"/>
</dbReference>
<dbReference type="PANTHER" id="PTHR34310">
    <property type="entry name" value="DUF427 DOMAIN PROTEIN (AFU_ORTHOLOGUE AFUA_3G02220)"/>
    <property type="match status" value="1"/>
</dbReference>
<dbReference type="InterPro" id="IPR007361">
    <property type="entry name" value="DUF427"/>
</dbReference>
<evidence type="ECO:0000313" key="3">
    <source>
        <dbReference type="Proteomes" id="UP000827549"/>
    </source>
</evidence>
<dbReference type="Proteomes" id="UP000827549">
    <property type="component" value="Chromosome 4"/>
</dbReference>
<dbReference type="Pfam" id="PF04248">
    <property type="entry name" value="NTP_transf_9"/>
    <property type="match status" value="1"/>
</dbReference>
<accession>A0AAF0YFJ1</accession>
<dbReference type="AlphaFoldDB" id="A0AAF0YFJ1"/>
<keyword evidence="3" id="KW-1185">Reference proteome</keyword>
<evidence type="ECO:0000259" key="1">
    <source>
        <dbReference type="Pfam" id="PF04248"/>
    </source>
</evidence>
<name>A0AAF0YFJ1_9TREE</name>